<evidence type="ECO:0000256" key="1">
    <source>
        <dbReference type="SAM" id="MobiDB-lite"/>
    </source>
</evidence>
<organism evidence="2 3">
    <name type="scientific">Bifidobacterium longum subsp. longum</name>
    <dbReference type="NCBI Taxonomy" id="1679"/>
    <lineage>
        <taxon>Bacteria</taxon>
        <taxon>Bacillati</taxon>
        <taxon>Actinomycetota</taxon>
        <taxon>Actinomycetes</taxon>
        <taxon>Bifidobacteriales</taxon>
        <taxon>Bifidobacteriaceae</taxon>
        <taxon>Bifidobacterium</taxon>
    </lineage>
</organism>
<accession>A0AB74HFZ7</accession>
<feature type="compositionally biased region" description="Basic residues" evidence="1">
    <location>
        <begin position="11"/>
        <end position="21"/>
    </location>
</feature>
<feature type="region of interest" description="Disordered" evidence="1">
    <location>
        <begin position="1"/>
        <end position="103"/>
    </location>
</feature>
<feature type="region of interest" description="Disordered" evidence="1">
    <location>
        <begin position="121"/>
        <end position="180"/>
    </location>
</feature>
<feature type="compositionally biased region" description="Basic residues" evidence="1">
    <location>
        <begin position="35"/>
        <end position="44"/>
    </location>
</feature>
<reference evidence="2 3" key="1">
    <citation type="journal article" date="2018" name="Sci. Rep.">
        <title>Genomic diversity and distribution of Bifidobacterium longum subsp. longum across the human lifespan.</title>
        <authorList>
            <person name="Odamaki T."/>
            <person name="Bottacini F."/>
            <person name="Kato K."/>
            <person name="Mitsuyama E."/>
            <person name="Yoshida K."/>
            <person name="Horigome A."/>
            <person name="Xiao J.Z."/>
            <person name="van Sinderen D."/>
        </authorList>
    </citation>
    <scope>NUCLEOTIDE SEQUENCE [LARGE SCALE GENOMIC DNA]</scope>
    <source>
        <strain evidence="2 3">MCC10118</strain>
    </source>
</reference>
<feature type="compositionally biased region" description="Low complexity" evidence="1">
    <location>
        <begin position="81"/>
        <end position="93"/>
    </location>
</feature>
<dbReference type="EMBL" id="SHTH01000010">
    <property type="protein sequence ID" value="TCF69457.1"/>
    <property type="molecule type" value="Genomic_DNA"/>
</dbReference>
<feature type="compositionally biased region" description="Basic and acidic residues" evidence="1">
    <location>
        <begin position="125"/>
        <end position="164"/>
    </location>
</feature>
<proteinExistence type="predicted"/>
<sequence>MQSGSNVASHRAPRAPARRCTSRWPATAAPGNRAHGSRAHRRCARPSPIHAGNGYGTRTRRTTPPASPNRILRPTPNYTVEAASTEDSSASSEPAMLNSTAHTGTPRKFVLANRAGISRSLASDHTMREHHHNEHGRPHPGRRMREPSLHQQPGRRELRCERHRPVQPIQDGDGERGAGADEPLRIHVEAAGIRYGHGQLAQRTITQ</sequence>
<protein>
    <submittedName>
        <fullName evidence="2">Uncharacterized protein</fullName>
    </submittedName>
</protein>
<gene>
    <name evidence="2" type="ORF">MCC10118_0975</name>
</gene>
<evidence type="ECO:0000313" key="2">
    <source>
        <dbReference type="EMBL" id="TCF69457.1"/>
    </source>
</evidence>
<evidence type="ECO:0000313" key="3">
    <source>
        <dbReference type="Proteomes" id="UP000293137"/>
    </source>
</evidence>
<dbReference type="Proteomes" id="UP000293137">
    <property type="component" value="Unassembled WGS sequence"/>
</dbReference>
<dbReference type="AlphaFoldDB" id="A0AB74HFZ7"/>
<name>A0AB74HFZ7_BIFLL</name>
<comment type="caution">
    <text evidence="2">The sequence shown here is derived from an EMBL/GenBank/DDBJ whole genome shotgun (WGS) entry which is preliminary data.</text>
</comment>